<keyword evidence="2" id="KW-1185">Reference proteome</keyword>
<organism evidence="1 2">
    <name type="scientific">Cannabis sativa</name>
    <name type="common">Hemp</name>
    <name type="synonym">Marijuana</name>
    <dbReference type="NCBI Taxonomy" id="3483"/>
    <lineage>
        <taxon>Eukaryota</taxon>
        <taxon>Viridiplantae</taxon>
        <taxon>Streptophyta</taxon>
        <taxon>Embryophyta</taxon>
        <taxon>Tracheophyta</taxon>
        <taxon>Spermatophyta</taxon>
        <taxon>Magnoliopsida</taxon>
        <taxon>eudicotyledons</taxon>
        <taxon>Gunneridae</taxon>
        <taxon>Pentapetalae</taxon>
        <taxon>rosids</taxon>
        <taxon>fabids</taxon>
        <taxon>Rosales</taxon>
        <taxon>Cannabaceae</taxon>
        <taxon>Cannabis</taxon>
    </lineage>
</organism>
<dbReference type="SUPFAM" id="SSF48056">
    <property type="entry name" value="Di-copper centre-containing domain"/>
    <property type="match status" value="1"/>
</dbReference>
<sequence length="152" mass="17705">MAVEEAGKRLRPTTEKSLHEKPQTIIMMTTTNKVIIQREHKCIMTKLIMIVYLLHVNKLRIIRQATTHTIDQVGFPNLQLQVHKFLAFLSFSPLLLVLLAKLMDDPTFALPFWNWDSPPGMECRRFIRKSILASLRHAPGPFSTSHLHYWYV</sequence>
<dbReference type="Gene3D" id="1.10.1280.10">
    <property type="entry name" value="Di-copper center containing domain from catechol oxidase"/>
    <property type="match status" value="1"/>
</dbReference>
<name>A0A7J6HS64_CANSA</name>
<comment type="caution">
    <text evidence="1">The sequence shown here is derived from an EMBL/GenBank/DDBJ whole genome shotgun (WGS) entry which is preliminary data.</text>
</comment>
<proteinExistence type="predicted"/>
<evidence type="ECO:0000313" key="2">
    <source>
        <dbReference type="Proteomes" id="UP000583929"/>
    </source>
</evidence>
<reference evidence="1 2" key="1">
    <citation type="journal article" date="2020" name="bioRxiv">
        <title>Sequence and annotation of 42 cannabis genomes reveals extensive copy number variation in cannabinoid synthesis and pathogen resistance genes.</title>
        <authorList>
            <person name="Mckernan K.J."/>
            <person name="Helbert Y."/>
            <person name="Kane L.T."/>
            <person name="Ebling H."/>
            <person name="Zhang L."/>
            <person name="Liu B."/>
            <person name="Eaton Z."/>
            <person name="Mclaughlin S."/>
            <person name="Kingan S."/>
            <person name="Baybayan P."/>
            <person name="Concepcion G."/>
            <person name="Jordan M."/>
            <person name="Riva A."/>
            <person name="Barbazuk W."/>
            <person name="Harkins T."/>
        </authorList>
    </citation>
    <scope>NUCLEOTIDE SEQUENCE [LARGE SCALE GENOMIC DNA]</scope>
    <source>
        <strain evidence="2">cv. Jamaican Lion 4</strain>
        <tissue evidence="1">Leaf</tissue>
    </source>
</reference>
<dbReference type="Proteomes" id="UP000583929">
    <property type="component" value="Unassembled WGS sequence"/>
</dbReference>
<dbReference type="AlphaFoldDB" id="A0A7J6HS64"/>
<gene>
    <name evidence="1" type="ORF">G4B88_019853</name>
</gene>
<dbReference type="InterPro" id="IPR008922">
    <property type="entry name" value="Di-copper_centre_dom_sf"/>
</dbReference>
<accession>A0A7J6HS64</accession>
<protein>
    <submittedName>
        <fullName evidence="1">Uncharacterized protein</fullName>
    </submittedName>
</protein>
<dbReference type="EMBL" id="JAATIQ010000029">
    <property type="protein sequence ID" value="KAF4398132.1"/>
    <property type="molecule type" value="Genomic_DNA"/>
</dbReference>
<evidence type="ECO:0000313" key="1">
    <source>
        <dbReference type="EMBL" id="KAF4398132.1"/>
    </source>
</evidence>